<dbReference type="PANTHER" id="PTHR33164:SF44">
    <property type="entry name" value="TRANSCRIPTIONAL REGULATORY PROTEIN"/>
    <property type="match status" value="1"/>
</dbReference>
<organism evidence="5 6">
    <name type="scientific">Roseiterribacter gracilis</name>
    <dbReference type="NCBI Taxonomy" id="2812848"/>
    <lineage>
        <taxon>Bacteria</taxon>
        <taxon>Pseudomonadati</taxon>
        <taxon>Pseudomonadota</taxon>
        <taxon>Alphaproteobacteria</taxon>
        <taxon>Rhodospirillales</taxon>
        <taxon>Roseiterribacteraceae</taxon>
        <taxon>Roseiterribacter</taxon>
    </lineage>
</organism>
<evidence type="ECO:0000313" key="6">
    <source>
        <dbReference type="Proteomes" id="UP000681075"/>
    </source>
</evidence>
<evidence type="ECO:0000256" key="1">
    <source>
        <dbReference type="ARBA" id="ARBA00023015"/>
    </source>
</evidence>
<dbReference type="InterPro" id="IPR039422">
    <property type="entry name" value="MarR/SlyA-like"/>
</dbReference>
<dbReference type="InterPro" id="IPR000835">
    <property type="entry name" value="HTH_MarR-typ"/>
</dbReference>
<name>A0A8S8X8M7_9PROT</name>
<protein>
    <submittedName>
        <fullName evidence="5">MarR family transcriptional regulator</fullName>
    </submittedName>
</protein>
<accession>A0A8S8X8M7</accession>
<keyword evidence="3" id="KW-0804">Transcription</keyword>
<evidence type="ECO:0000256" key="2">
    <source>
        <dbReference type="ARBA" id="ARBA00023125"/>
    </source>
</evidence>
<dbReference type="AlphaFoldDB" id="A0A8S8X8M7"/>
<evidence type="ECO:0000259" key="4">
    <source>
        <dbReference type="PROSITE" id="PS50995"/>
    </source>
</evidence>
<dbReference type="PROSITE" id="PS01117">
    <property type="entry name" value="HTH_MARR_1"/>
    <property type="match status" value="1"/>
</dbReference>
<dbReference type="RefSeq" id="WP_420243383.1">
    <property type="nucleotide sequence ID" value="NZ_BOPV01000001.1"/>
</dbReference>
<proteinExistence type="predicted"/>
<gene>
    <name evidence="5" type="ORF">TMPK1_25150</name>
</gene>
<keyword evidence="6" id="KW-1185">Reference proteome</keyword>
<sequence length="171" mass="19214">MADLKSGVNPLFLREEDLRQGMELLFCGWRDFAGEPDQLLNSRQLGRAHHRAVYFIGRHPGITVGELLAILKITKQSLGRVLNQLVADGLVMQIPGARDRRQRCLKLTATGETLERELTETQRQRLARAYRTAGAQAVEGFRQVLLGLVDERDRARLANTAAPAPNKPQHR</sequence>
<dbReference type="GO" id="GO:0003700">
    <property type="term" value="F:DNA-binding transcription factor activity"/>
    <property type="evidence" value="ECO:0007669"/>
    <property type="project" value="InterPro"/>
</dbReference>
<dbReference type="InterPro" id="IPR023187">
    <property type="entry name" value="Tscrpt_reg_MarR-type_CS"/>
</dbReference>
<keyword evidence="1" id="KW-0805">Transcription regulation</keyword>
<evidence type="ECO:0000256" key="3">
    <source>
        <dbReference type="ARBA" id="ARBA00023163"/>
    </source>
</evidence>
<keyword evidence="2" id="KW-0238">DNA-binding</keyword>
<dbReference type="PANTHER" id="PTHR33164">
    <property type="entry name" value="TRANSCRIPTIONAL REGULATOR, MARR FAMILY"/>
    <property type="match status" value="1"/>
</dbReference>
<dbReference type="GO" id="GO:0006950">
    <property type="term" value="P:response to stress"/>
    <property type="evidence" value="ECO:0007669"/>
    <property type="project" value="TreeGrafter"/>
</dbReference>
<comment type="caution">
    <text evidence="5">The sequence shown here is derived from an EMBL/GenBank/DDBJ whole genome shotgun (WGS) entry which is preliminary data.</text>
</comment>
<dbReference type="Pfam" id="PF12802">
    <property type="entry name" value="MarR_2"/>
    <property type="match status" value="1"/>
</dbReference>
<dbReference type="InterPro" id="IPR036388">
    <property type="entry name" value="WH-like_DNA-bd_sf"/>
</dbReference>
<dbReference type="Proteomes" id="UP000681075">
    <property type="component" value="Unassembled WGS sequence"/>
</dbReference>
<reference evidence="5" key="1">
    <citation type="submission" date="2021-02" db="EMBL/GenBank/DDBJ databases">
        <title>Genome sequence of Rhodospirillales sp. strain TMPK1 isolated from soil.</title>
        <authorList>
            <person name="Nakai R."/>
            <person name="Kusada H."/>
            <person name="Tamaki H."/>
        </authorList>
    </citation>
    <scope>NUCLEOTIDE SEQUENCE</scope>
    <source>
        <strain evidence="5">TMPK1</strain>
    </source>
</reference>
<dbReference type="GO" id="GO:0003677">
    <property type="term" value="F:DNA binding"/>
    <property type="evidence" value="ECO:0007669"/>
    <property type="project" value="UniProtKB-KW"/>
</dbReference>
<dbReference type="InterPro" id="IPR036390">
    <property type="entry name" value="WH_DNA-bd_sf"/>
</dbReference>
<dbReference type="SUPFAM" id="SSF46785">
    <property type="entry name" value="Winged helix' DNA-binding domain"/>
    <property type="match status" value="1"/>
</dbReference>
<feature type="domain" description="HTH marR-type" evidence="4">
    <location>
        <begin position="15"/>
        <end position="150"/>
    </location>
</feature>
<evidence type="ECO:0000313" key="5">
    <source>
        <dbReference type="EMBL" id="GIL40278.1"/>
    </source>
</evidence>
<dbReference type="PROSITE" id="PS50995">
    <property type="entry name" value="HTH_MARR_2"/>
    <property type="match status" value="1"/>
</dbReference>
<dbReference type="Gene3D" id="1.10.10.10">
    <property type="entry name" value="Winged helix-like DNA-binding domain superfamily/Winged helix DNA-binding domain"/>
    <property type="match status" value="1"/>
</dbReference>
<dbReference type="SMART" id="SM00347">
    <property type="entry name" value="HTH_MARR"/>
    <property type="match status" value="1"/>
</dbReference>
<dbReference type="EMBL" id="BOPV01000001">
    <property type="protein sequence ID" value="GIL40278.1"/>
    <property type="molecule type" value="Genomic_DNA"/>
</dbReference>